<dbReference type="Proteomes" id="UP001295469">
    <property type="component" value="Chromosome A10"/>
</dbReference>
<dbReference type="Pfam" id="PF03478">
    <property type="entry name" value="Beta-prop_KIB1-4"/>
    <property type="match status" value="1"/>
</dbReference>
<organism evidence="2">
    <name type="scientific">Brassica napus</name>
    <name type="common">Rape</name>
    <dbReference type="NCBI Taxonomy" id="3708"/>
    <lineage>
        <taxon>Eukaryota</taxon>
        <taxon>Viridiplantae</taxon>
        <taxon>Streptophyta</taxon>
        <taxon>Embryophyta</taxon>
        <taxon>Tracheophyta</taxon>
        <taxon>Spermatophyta</taxon>
        <taxon>Magnoliopsida</taxon>
        <taxon>eudicotyledons</taxon>
        <taxon>Gunneridae</taxon>
        <taxon>Pentapetalae</taxon>
        <taxon>rosids</taxon>
        <taxon>malvids</taxon>
        <taxon>Brassicales</taxon>
        <taxon>Brassicaceae</taxon>
        <taxon>Brassiceae</taxon>
        <taxon>Brassica</taxon>
    </lineage>
</organism>
<proteinExistence type="predicted"/>
<dbReference type="CDD" id="cd09917">
    <property type="entry name" value="F-box_SF"/>
    <property type="match status" value="1"/>
</dbReference>
<dbReference type="SUPFAM" id="SSF81383">
    <property type="entry name" value="F-box domain"/>
    <property type="match status" value="1"/>
</dbReference>
<dbReference type="EMBL" id="HG994364">
    <property type="protein sequence ID" value="CAF2361794.1"/>
    <property type="molecule type" value="Genomic_DNA"/>
</dbReference>
<dbReference type="PANTHER" id="PTHR33127">
    <property type="entry name" value="TRANSMEMBRANE PROTEIN"/>
    <property type="match status" value="1"/>
</dbReference>
<gene>
    <name evidence="2" type="ORF">DARMORV10_A10P32250.1</name>
</gene>
<evidence type="ECO:0000313" key="2">
    <source>
        <dbReference type="EMBL" id="CAF2361794.1"/>
    </source>
</evidence>
<reference evidence="2" key="1">
    <citation type="submission" date="2021-01" db="EMBL/GenBank/DDBJ databases">
        <authorList>
            <consortium name="Genoscope - CEA"/>
            <person name="William W."/>
        </authorList>
    </citation>
    <scope>NUCLEOTIDE SEQUENCE</scope>
</reference>
<dbReference type="InterPro" id="IPR005174">
    <property type="entry name" value="KIB1-4_b-propeller"/>
</dbReference>
<name>A0A817BRD9_BRANA</name>
<sequence>MADERPNRPMVRIDWSNLLPELLRLVMFRLLVKDTICASAVCKAWYESSVSCLMNNRRPWFMKYSLTSHRGPCEWYDPMQRMSYLTYIPEIIGMSVYHAKDGWLLMYKDGSSESFFFNPFTRKLINLPSCEHYNESAAFTCAPTSEGCLVFGVTNIDRDNNFVGINTLKIGETKWETTHFKSFGGLFTSKINIIFLEGLVHCFGWLDWIPVFDPSNRTLVNHMAEYDRSLELSSGCYFVEIKGDIFFVKTGGEKLRFFRLNRNNKGWSWEEKDKIDETSTIFGASCGSVCRSDLPTSLRNKLLLSNAPHPMIKTYFSDGEKYLTNDSGTPFWDRHPKYQCVWIEPPKQCIDFI</sequence>
<feature type="domain" description="KIB1-4 beta-propeller" evidence="1">
    <location>
        <begin position="80"/>
        <end position="292"/>
    </location>
</feature>
<dbReference type="PANTHER" id="PTHR33127:SF54">
    <property type="entry name" value="F-BOX DOMAIN-CONTAINING PROTEIN"/>
    <property type="match status" value="1"/>
</dbReference>
<protein>
    <submittedName>
        <fullName evidence="2">(rape) hypothetical protein</fullName>
    </submittedName>
</protein>
<dbReference type="SMR" id="A0A817BRD9"/>
<dbReference type="Gene3D" id="1.20.1280.50">
    <property type="match status" value="1"/>
</dbReference>
<dbReference type="AlphaFoldDB" id="A0A817BRD9"/>
<evidence type="ECO:0000259" key="1">
    <source>
        <dbReference type="Pfam" id="PF03478"/>
    </source>
</evidence>
<accession>A0A817BRD9</accession>
<dbReference type="InterPro" id="IPR036047">
    <property type="entry name" value="F-box-like_dom_sf"/>
</dbReference>